<protein>
    <recommendedName>
        <fullName evidence="3">Transposase IS200-like domain-containing protein</fullName>
    </recommendedName>
</protein>
<accession>A0ABZ0RS76</accession>
<sequence length="180" mass="21309">MDEPEYKGGLRRLDSSYYEGISFVHWTMCLKGQATGWLDPVHHAALREICLHAFAREFLCCPAYCLMPDHGHFLLVGYDVRAQQRAAIRWMRREWNLLLSPLKLQHQPYESVLRESDRSREAFAPVAVYILRNAERAELVEDWREWPYAGALFPGYPKLDPRKVHFWEDFWKAYQKHLSA</sequence>
<dbReference type="Proteomes" id="UP001324993">
    <property type="component" value="Chromosome"/>
</dbReference>
<gene>
    <name evidence="1" type="ORF">SH580_09480</name>
</gene>
<dbReference type="Gene3D" id="3.30.70.1290">
    <property type="entry name" value="Transposase IS200-like"/>
    <property type="match status" value="1"/>
</dbReference>
<evidence type="ECO:0000313" key="2">
    <source>
        <dbReference type="Proteomes" id="UP001324993"/>
    </source>
</evidence>
<dbReference type="SUPFAM" id="SSF143422">
    <property type="entry name" value="Transposase IS200-like"/>
    <property type="match status" value="1"/>
</dbReference>
<keyword evidence="2" id="KW-1185">Reference proteome</keyword>
<organism evidence="1 2">
    <name type="scientific">Coraliomargarita algicola</name>
    <dbReference type="NCBI Taxonomy" id="3092156"/>
    <lineage>
        <taxon>Bacteria</taxon>
        <taxon>Pseudomonadati</taxon>
        <taxon>Verrucomicrobiota</taxon>
        <taxon>Opitutia</taxon>
        <taxon>Puniceicoccales</taxon>
        <taxon>Coraliomargaritaceae</taxon>
        <taxon>Coraliomargarita</taxon>
    </lineage>
</organism>
<name>A0ABZ0RS76_9BACT</name>
<dbReference type="InterPro" id="IPR036515">
    <property type="entry name" value="Transposase_17_sf"/>
</dbReference>
<dbReference type="EMBL" id="CP138858">
    <property type="protein sequence ID" value="WPJ97941.1"/>
    <property type="molecule type" value="Genomic_DNA"/>
</dbReference>
<evidence type="ECO:0008006" key="3">
    <source>
        <dbReference type="Google" id="ProtNLM"/>
    </source>
</evidence>
<proteinExistence type="predicted"/>
<reference evidence="1 2" key="1">
    <citation type="submission" date="2023-11" db="EMBL/GenBank/DDBJ databases">
        <title>Coraliomargarita sp. nov., isolated from marine algae.</title>
        <authorList>
            <person name="Lee J.K."/>
            <person name="Baek J.H."/>
            <person name="Kim J.M."/>
            <person name="Choi D.G."/>
            <person name="Jeon C.O."/>
        </authorList>
    </citation>
    <scope>NUCLEOTIDE SEQUENCE [LARGE SCALE GENOMIC DNA]</scope>
    <source>
        <strain evidence="1 2">J2-16</strain>
    </source>
</reference>
<evidence type="ECO:0000313" key="1">
    <source>
        <dbReference type="EMBL" id="WPJ97941.1"/>
    </source>
</evidence>
<dbReference type="RefSeq" id="WP_319834754.1">
    <property type="nucleotide sequence ID" value="NZ_CP138858.1"/>
</dbReference>